<dbReference type="AlphaFoldDB" id="A0A067TLR9"/>
<evidence type="ECO:0000256" key="1">
    <source>
        <dbReference type="SAM" id="MobiDB-lite"/>
    </source>
</evidence>
<feature type="compositionally biased region" description="Polar residues" evidence="1">
    <location>
        <begin position="188"/>
        <end position="203"/>
    </location>
</feature>
<keyword evidence="3" id="KW-1185">Reference proteome</keyword>
<feature type="compositionally biased region" description="Polar residues" evidence="1">
    <location>
        <begin position="143"/>
        <end position="158"/>
    </location>
</feature>
<dbReference type="Proteomes" id="UP000027222">
    <property type="component" value="Unassembled WGS sequence"/>
</dbReference>
<accession>A0A067TLR9</accession>
<organism evidence="2 3">
    <name type="scientific">Galerina marginata (strain CBS 339.88)</name>
    <dbReference type="NCBI Taxonomy" id="685588"/>
    <lineage>
        <taxon>Eukaryota</taxon>
        <taxon>Fungi</taxon>
        <taxon>Dikarya</taxon>
        <taxon>Basidiomycota</taxon>
        <taxon>Agaricomycotina</taxon>
        <taxon>Agaricomycetes</taxon>
        <taxon>Agaricomycetidae</taxon>
        <taxon>Agaricales</taxon>
        <taxon>Agaricineae</taxon>
        <taxon>Strophariaceae</taxon>
        <taxon>Galerina</taxon>
    </lineage>
</organism>
<feature type="region of interest" description="Disordered" evidence="1">
    <location>
        <begin position="132"/>
        <end position="212"/>
    </location>
</feature>
<sequence length="309" mass="34499">MLSCPLCSYTHLDNQKSTLASHKSSLHRDRYWVLGKETGKLLFAIRRETPTSSLQCPSCTYATPDSRCLWTHLQHRHLLEDFTTTTQLKRVPANLLPTNGAELDRKDEVKEVISIFDSDDESDIVFIKPQKAQPISAGRAMTATGSSRQKCNSSTSNAVARPRSQAEGSTTCNDRDSGSAKSSRPHQKPSQGTVAKRGSSSQKRPPDADIPVALSVKRRLIQTFASEQPPNTEMSFRELSVRKSKTEAMDRVQRLETGLSDRCVVALIDLFQEDVSAADAYLALTREGVRKQWIADRVRHIRDCKDEVL</sequence>
<dbReference type="EMBL" id="KL142369">
    <property type="protein sequence ID" value="KDR83287.1"/>
    <property type="molecule type" value="Genomic_DNA"/>
</dbReference>
<dbReference type="OrthoDB" id="3050089at2759"/>
<name>A0A067TLR9_GALM3</name>
<evidence type="ECO:0000313" key="3">
    <source>
        <dbReference type="Proteomes" id="UP000027222"/>
    </source>
</evidence>
<gene>
    <name evidence="2" type="ORF">GALMADRAFT_134766</name>
</gene>
<protein>
    <submittedName>
        <fullName evidence="2">Uncharacterized protein</fullName>
    </submittedName>
</protein>
<reference evidence="3" key="1">
    <citation type="journal article" date="2014" name="Proc. Natl. Acad. Sci. U.S.A.">
        <title>Extensive sampling of basidiomycete genomes demonstrates inadequacy of the white-rot/brown-rot paradigm for wood decay fungi.</title>
        <authorList>
            <person name="Riley R."/>
            <person name="Salamov A.A."/>
            <person name="Brown D.W."/>
            <person name="Nagy L.G."/>
            <person name="Floudas D."/>
            <person name="Held B.W."/>
            <person name="Levasseur A."/>
            <person name="Lombard V."/>
            <person name="Morin E."/>
            <person name="Otillar R."/>
            <person name="Lindquist E.A."/>
            <person name="Sun H."/>
            <person name="LaButti K.M."/>
            <person name="Schmutz J."/>
            <person name="Jabbour D."/>
            <person name="Luo H."/>
            <person name="Baker S.E."/>
            <person name="Pisabarro A.G."/>
            <person name="Walton J.D."/>
            <person name="Blanchette R.A."/>
            <person name="Henrissat B."/>
            <person name="Martin F."/>
            <person name="Cullen D."/>
            <person name="Hibbett D.S."/>
            <person name="Grigoriev I.V."/>
        </authorList>
    </citation>
    <scope>NUCLEOTIDE SEQUENCE [LARGE SCALE GENOMIC DNA]</scope>
    <source>
        <strain evidence="3">CBS 339.88</strain>
    </source>
</reference>
<dbReference type="HOGENOM" id="CLU_900303_0_0_1"/>
<proteinExistence type="predicted"/>
<evidence type="ECO:0000313" key="2">
    <source>
        <dbReference type="EMBL" id="KDR83287.1"/>
    </source>
</evidence>